<dbReference type="FunFam" id="3.40.50.720:FF:000209">
    <property type="entry name" value="Polyketide synthase Pks12"/>
    <property type="match status" value="1"/>
</dbReference>
<dbReference type="PROSITE" id="PS00606">
    <property type="entry name" value="KS3_1"/>
    <property type="match status" value="1"/>
</dbReference>
<accession>A0A420YF71</accession>
<dbReference type="PROSITE" id="PS52004">
    <property type="entry name" value="KS3_2"/>
    <property type="match status" value="1"/>
</dbReference>
<dbReference type="Pfam" id="PF23114">
    <property type="entry name" value="NAD-bd_HRPKS_sdrA"/>
    <property type="match status" value="1"/>
</dbReference>
<dbReference type="SUPFAM" id="SSF50129">
    <property type="entry name" value="GroES-like"/>
    <property type="match status" value="1"/>
</dbReference>
<dbReference type="Pfam" id="PF16197">
    <property type="entry name" value="KAsynt_C_assoc"/>
    <property type="match status" value="1"/>
</dbReference>
<feature type="region of interest" description="Disordered" evidence="8">
    <location>
        <begin position="282"/>
        <end position="316"/>
    </location>
</feature>
<keyword evidence="4" id="KW-0560">Oxidoreductase</keyword>
<reference evidence="11 12" key="1">
    <citation type="submission" date="2018-08" db="EMBL/GenBank/DDBJ databases">
        <title>Draft genome of the lignicolous fungus Coniochaeta pulveracea.</title>
        <authorList>
            <person name="Borstlap C.J."/>
            <person name="De Witt R.N."/>
            <person name="Botha A."/>
            <person name="Volschenk H."/>
        </authorList>
    </citation>
    <scope>NUCLEOTIDE SEQUENCE [LARGE SCALE GENOMIC DNA]</scope>
    <source>
        <strain evidence="11 12">CAB683</strain>
    </source>
</reference>
<feature type="domain" description="Ketosynthase family 3 (KS3)" evidence="9">
    <location>
        <begin position="1"/>
        <end position="277"/>
    </location>
</feature>
<name>A0A420YF71_9PEZI</name>
<dbReference type="InterPro" id="IPR001227">
    <property type="entry name" value="Ac_transferase_dom_sf"/>
</dbReference>
<dbReference type="InterPro" id="IPR020843">
    <property type="entry name" value="ER"/>
</dbReference>
<evidence type="ECO:0000256" key="7">
    <source>
        <dbReference type="PROSITE-ProRule" id="PRU01363"/>
    </source>
</evidence>
<dbReference type="PROSITE" id="PS52019">
    <property type="entry name" value="PKS_MFAS_DH"/>
    <property type="match status" value="1"/>
</dbReference>
<dbReference type="InterPro" id="IPR020807">
    <property type="entry name" value="PKS_DH"/>
</dbReference>
<keyword evidence="5" id="KW-0511">Multifunctional enzyme</keyword>
<dbReference type="GO" id="GO:1901336">
    <property type="term" value="P:lactone biosynthetic process"/>
    <property type="evidence" value="ECO:0007669"/>
    <property type="project" value="UniProtKB-ARBA"/>
</dbReference>
<feature type="region of interest" description="N-terminal hotdog fold" evidence="7">
    <location>
        <begin position="845"/>
        <end position="980"/>
    </location>
</feature>
<dbReference type="Gene3D" id="3.90.180.10">
    <property type="entry name" value="Medium-chain alcohol dehydrogenases, catalytic domain"/>
    <property type="match status" value="1"/>
</dbReference>
<feature type="active site" description="Proton donor; for dehydratase activity" evidence="7">
    <location>
        <position position="1052"/>
    </location>
</feature>
<dbReference type="CDD" id="cd00833">
    <property type="entry name" value="PKS"/>
    <property type="match status" value="1"/>
</dbReference>
<dbReference type="InterPro" id="IPR032821">
    <property type="entry name" value="PKS_assoc"/>
</dbReference>
<dbReference type="Gene3D" id="3.30.70.3290">
    <property type="match status" value="1"/>
</dbReference>
<dbReference type="InterPro" id="IPR049551">
    <property type="entry name" value="PKS_DH_C"/>
</dbReference>
<dbReference type="Gene3D" id="3.10.129.110">
    <property type="entry name" value="Polyketide synthase dehydratase"/>
    <property type="match status" value="1"/>
</dbReference>
<evidence type="ECO:0000259" key="10">
    <source>
        <dbReference type="PROSITE" id="PS52019"/>
    </source>
</evidence>
<evidence type="ECO:0000256" key="6">
    <source>
        <dbReference type="ARBA" id="ARBA00023315"/>
    </source>
</evidence>
<dbReference type="CDD" id="cd02440">
    <property type="entry name" value="AdoMet_MTases"/>
    <property type="match status" value="1"/>
</dbReference>
<dbReference type="Gene3D" id="3.40.50.150">
    <property type="entry name" value="Vaccinia Virus protein VP39"/>
    <property type="match status" value="1"/>
</dbReference>
<dbReference type="CDD" id="cd05195">
    <property type="entry name" value="enoyl_red"/>
    <property type="match status" value="1"/>
</dbReference>
<dbReference type="EMBL" id="QVQW01000015">
    <property type="protein sequence ID" value="RKU46330.1"/>
    <property type="molecule type" value="Genomic_DNA"/>
</dbReference>
<dbReference type="STRING" id="177199.A0A420YF71"/>
<feature type="region of interest" description="Disordered" evidence="8">
    <location>
        <begin position="322"/>
        <end position="341"/>
    </location>
</feature>
<dbReference type="InterPro" id="IPR014043">
    <property type="entry name" value="Acyl_transferase_dom"/>
</dbReference>
<dbReference type="SMART" id="SM00825">
    <property type="entry name" value="PKS_KS"/>
    <property type="match status" value="1"/>
</dbReference>
<dbReference type="Proteomes" id="UP000275385">
    <property type="component" value="Unassembled WGS sequence"/>
</dbReference>
<keyword evidence="1" id="KW-0596">Phosphopantetheine</keyword>
<dbReference type="GO" id="GO:0016491">
    <property type="term" value="F:oxidoreductase activity"/>
    <property type="evidence" value="ECO:0007669"/>
    <property type="project" value="UniProtKB-KW"/>
</dbReference>
<dbReference type="InterPro" id="IPR016039">
    <property type="entry name" value="Thiolase-like"/>
</dbReference>
<dbReference type="SUPFAM" id="SSF55048">
    <property type="entry name" value="Probable ACP-binding domain of malonyl-CoA ACP transacylase"/>
    <property type="match status" value="1"/>
</dbReference>
<evidence type="ECO:0000256" key="4">
    <source>
        <dbReference type="ARBA" id="ARBA00023002"/>
    </source>
</evidence>
<feature type="domain" description="PKS/mFAS DH" evidence="10">
    <location>
        <begin position="845"/>
        <end position="1142"/>
    </location>
</feature>
<evidence type="ECO:0000313" key="11">
    <source>
        <dbReference type="EMBL" id="RKU46330.1"/>
    </source>
</evidence>
<dbReference type="Gene3D" id="3.40.50.720">
    <property type="entry name" value="NAD(P)-binding Rossmann-like Domain"/>
    <property type="match status" value="1"/>
</dbReference>
<dbReference type="Pfam" id="PF08242">
    <property type="entry name" value="Methyltransf_12"/>
    <property type="match status" value="1"/>
</dbReference>
<dbReference type="GO" id="GO:0004312">
    <property type="term" value="F:fatty acid synthase activity"/>
    <property type="evidence" value="ECO:0007669"/>
    <property type="project" value="TreeGrafter"/>
</dbReference>
<dbReference type="InterPro" id="IPR020841">
    <property type="entry name" value="PKS_Beta-ketoAc_synthase_dom"/>
</dbReference>
<dbReference type="InterPro" id="IPR050091">
    <property type="entry name" value="PKS_NRPS_Biosynth_Enz"/>
</dbReference>
<dbReference type="InterPro" id="IPR042104">
    <property type="entry name" value="PKS_dehydratase_sf"/>
</dbReference>
<keyword evidence="2" id="KW-0597">Phosphoprotein</keyword>
<dbReference type="Gene3D" id="3.40.366.10">
    <property type="entry name" value="Malonyl-Coenzyme A Acyl Carrier Protein, domain 2"/>
    <property type="match status" value="1"/>
</dbReference>
<evidence type="ECO:0000256" key="8">
    <source>
        <dbReference type="SAM" id="MobiDB-lite"/>
    </source>
</evidence>
<keyword evidence="12" id="KW-1185">Reference proteome</keyword>
<dbReference type="Pfam" id="PF02801">
    <property type="entry name" value="Ketoacyl-synt_C"/>
    <property type="match status" value="1"/>
</dbReference>
<dbReference type="Pfam" id="PF13602">
    <property type="entry name" value="ADH_zinc_N_2"/>
    <property type="match status" value="1"/>
</dbReference>
<dbReference type="Pfam" id="PF08240">
    <property type="entry name" value="ADH_N"/>
    <property type="match status" value="1"/>
</dbReference>
<gene>
    <name evidence="11" type="primary">PKS5_2</name>
    <name evidence="11" type="ORF">DL546_008415</name>
</gene>
<dbReference type="Pfam" id="PF21089">
    <property type="entry name" value="PKS_DH_N"/>
    <property type="match status" value="1"/>
</dbReference>
<dbReference type="SMART" id="SM00829">
    <property type="entry name" value="PKS_ER"/>
    <property type="match status" value="1"/>
</dbReference>
<dbReference type="GO" id="GO:0004315">
    <property type="term" value="F:3-oxoacyl-[acyl-carrier-protein] synthase activity"/>
    <property type="evidence" value="ECO:0007669"/>
    <property type="project" value="InterPro"/>
</dbReference>
<proteinExistence type="predicted"/>
<dbReference type="InterPro" id="IPR014030">
    <property type="entry name" value="Ketoacyl_synth_N"/>
</dbReference>
<evidence type="ECO:0000259" key="9">
    <source>
        <dbReference type="PROSITE" id="PS52004"/>
    </source>
</evidence>
<feature type="active site" description="Proton acceptor; for dehydratase activity" evidence="7">
    <location>
        <position position="877"/>
    </location>
</feature>
<dbReference type="InterPro" id="IPR013154">
    <property type="entry name" value="ADH-like_N"/>
</dbReference>
<dbReference type="SUPFAM" id="SSF53335">
    <property type="entry name" value="S-adenosyl-L-methionine-dependent methyltransferases"/>
    <property type="match status" value="1"/>
</dbReference>
<dbReference type="OrthoDB" id="329835at2759"/>
<dbReference type="PANTHER" id="PTHR43775:SF29">
    <property type="entry name" value="ASPERFURANONE POLYKETIDE SYNTHASE AFOG-RELATED"/>
    <property type="match status" value="1"/>
</dbReference>
<evidence type="ECO:0000256" key="5">
    <source>
        <dbReference type="ARBA" id="ARBA00023268"/>
    </source>
</evidence>
<keyword evidence="3" id="KW-0808">Transferase</keyword>
<dbReference type="SUPFAM" id="SSF52151">
    <property type="entry name" value="FabD/lysophospholipase-like"/>
    <property type="match status" value="1"/>
</dbReference>
<dbReference type="InterPro" id="IPR018201">
    <property type="entry name" value="Ketoacyl_synth_AS"/>
</dbReference>
<dbReference type="InterPro" id="IPR049900">
    <property type="entry name" value="PKS_mFAS_DH"/>
</dbReference>
<organism evidence="11 12">
    <name type="scientific">Coniochaeta pulveracea</name>
    <dbReference type="NCBI Taxonomy" id="177199"/>
    <lineage>
        <taxon>Eukaryota</taxon>
        <taxon>Fungi</taxon>
        <taxon>Dikarya</taxon>
        <taxon>Ascomycota</taxon>
        <taxon>Pezizomycotina</taxon>
        <taxon>Sordariomycetes</taxon>
        <taxon>Sordariomycetidae</taxon>
        <taxon>Coniochaetales</taxon>
        <taxon>Coniochaetaceae</taxon>
        <taxon>Coniochaeta</taxon>
    </lineage>
</organism>
<keyword evidence="6" id="KW-0012">Acyltransferase</keyword>
<dbReference type="SUPFAM" id="SSF53901">
    <property type="entry name" value="Thiolase-like"/>
    <property type="match status" value="2"/>
</dbReference>
<sequence length="2098" mass="228818">MASNRISHFFDLRGPSMTVDTGCSTTLTALHQAVQSLRAGDADMSIVGGSNVMLNPDMFKTMSSLGLLSADGRSFAFDDRANGYGRGEGVATVVLKPLVTAVRDGDTIRAVIRETGLNQDGKTETITSPSQRAQEELIRACYQRAGLDPANTQYFEAHGTGTPTGDPIEARAVAGVFSKGRRHGDRLRIGSVKTNIGHTEPTSGLASVIKVALALEKSLIPPSVNFEQPNRKIDLAEWNLEIPTTLQPWPAGTDGVRRASVNNFGYGGSNAHVIMESYHAGGSRNGADSLSNGHASATNLNGAVNSDHVTNGHDLDAMVNGNANGDTIANGQTKAQTSNHVNGHDSALVLTNGSSKRNVHSEDTPSAFPFRVLLLTAKDEQACQTLATNFAAYLEAKAPSSSSAESVLLDNLVHTLSYRRTVHPWVTTHQFTTLATLVESLRVPRPTRVWSPPRLGMVFTGQGAQWYAMGRELIHAYPVFRASITEAERYLTEFGADYSLMNELLKDADTSRVNETRMSTPLTVSVQISLVRLLRSWGVVPNAVTSHSSGEIAAAYAVGALSYRSAMAVSYFRSGLAGDIGRYVNRKGGMLAVGLGADAAEAYLKRLRNGQVVVACINSPSSITASGDIEGIQELEALVKQDGIFARRVMIDAAYHSHHVEPISKPYLAFLEDMRLGQEDGPELLDETVYYSSPTTGGRMTSVKAIANPQHWVNSMIQPVLFLDSLQDMLTGAETDLVLEVGAHAALSGPVNEVIGLPEFREQGITYASCLVRKQSAVDTMHALVGTLLRKGCPVDLTAVNFPRGIPATVEVLRDLPSYPWNHRIRHWFEPRVNREYRQRKEPPHELLGTVMAGSNPAMPTWRNFVRPSELGWVREHVVQSHMVFPGAGYICMAIEAIRQLNHPASKEIKGYHLKDVDILQALIVPDAPEGIEVQTALRPVSRKDIGSLGWMEFSVSSVTAESQWTEHARGLVSSQVDASQQPSASPVPASYSRRIQPEDIWIGMRSVGIYHGPVFQNIKSIRGGKNRSLTAFSVASTPDGDSFVVHPTTLDSVFQATYTALPGAGGTTLESPKIPRKIKRLWISSSITRQAGHNLLAYTSLTHSNSQSFRASVSLRADNVATPVLELDGLVCQSLGSVPTPPASNAPDRVCAFVEWAPDITFLSKDLLKQQLSFPVDTVETETLTDLRRACIYYMSDALGTLSEQDVARLAEHHRKFHAWMHLQVQLARNGELGLGSEKWLWPEDASVRNEFLEEVEKASINGKMVCHLGPHFVAMLRGEAAPLELMMQDKLLYRYYAEGLKWDRSTHQMAELLRHLVHKNPRARILEVGAGTGGATRHVLKVLGSNSGNGLQAAQYDFTDVSAGFFEEAKKVFAEWEDVLRFRKLDIEVDPSRQGFETGAYDIVIACQVLHATRSMENTMTNVRKLLKPGGKLLMTETTRDQLDLQFVFGLLPGWWLSKEPERNLSPSLTLPFWDRVLDQTGFSGLEFEVHDCESERLYSFSTIMSTAVPSNQPPDAPVSAAEIVIVTGSSSSSPTSRKWLELLQEHISSTTHMPRPDTASLESLLQQGTARGKICVFVGEVDQPILSRLNEAQLQALQALATSCKGLLWLTRGGTLECTRPTMGLAPGFLRSLRHEYVGRDYVLLDLDPGKPSWAVESISCVGEILAEHFTSTNTLQSPGEFEYAERDGVILVPRIHKDHVRNQTVARMSSASTDLSGPTAEESFHQDNRPLQMVVGIPGQLNTLIFRDMAPSKAEADLSPEYIEVKPRAFGVNFRDVMAAMGQLDEQTMGIECSGVVTSVGTTAGSNGFSVGDRVMCTMRGDYASRVRLPWTSATQMPPDMSFELAASVPMAFLTAYISLYNIANLRAGRSVLIHAAAGGVGQAAIALAKHVGAEVFVTAGTEEKREFLEQEHGIPRSHIFSSRDVSFAPALLAATDGRGVDVVLNSLAGQLLQESFNCLAPFGHFVEIGKRDIENNHNLEMQTFARTATFSSVDLLDFAQHRGAELHRALVDIVQLIARNKVQPISPVTTYPLAEIEKAFRLLQAGKHMGKVVLSASEADTVPVSCPLKEIRAAILTKVISGWPTRAQGKTTA</sequence>
<dbReference type="InterPro" id="IPR036291">
    <property type="entry name" value="NAD(P)-bd_dom_sf"/>
</dbReference>
<dbReference type="InterPro" id="IPR016036">
    <property type="entry name" value="Malonyl_transacylase_ACP-bd"/>
</dbReference>
<dbReference type="GO" id="GO:0006633">
    <property type="term" value="P:fatty acid biosynthetic process"/>
    <property type="evidence" value="ECO:0007669"/>
    <property type="project" value="InterPro"/>
</dbReference>
<dbReference type="SMART" id="SM00827">
    <property type="entry name" value="PKS_AT"/>
    <property type="match status" value="1"/>
</dbReference>
<dbReference type="InterPro" id="IPR011032">
    <property type="entry name" value="GroES-like_sf"/>
</dbReference>
<dbReference type="Pfam" id="PF00698">
    <property type="entry name" value="Acyl_transf_1"/>
    <property type="match status" value="1"/>
</dbReference>
<dbReference type="InterPro" id="IPR016035">
    <property type="entry name" value="Acyl_Trfase/lysoPLipase"/>
</dbReference>
<dbReference type="InterPro" id="IPR049552">
    <property type="entry name" value="PKS_DH_N"/>
</dbReference>
<feature type="compositionally biased region" description="Polar residues" evidence="8">
    <location>
        <begin position="286"/>
        <end position="309"/>
    </location>
</feature>
<evidence type="ECO:0000313" key="12">
    <source>
        <dbReference type="Proteomes" id="UP000275385"/>
    </source>
</evidence>
<feature type="region of interest" description="C-terminal hotdog fold" evidence="7">
    <location>
        <begin position="993"/>
        <end position="1142"/>
    </location>
</feature>
<dbReference type="InterPro" id="IPR029063">
    <property type="entry name" value="SAM-dependent_MTases_sf"/>
</dbReference>
<dbReference type="Pfam" id="PF14765">
    <property type="entry name" value="PS-DH"/>
    <property type="match status" value="1"/>
</dbReference>
<protein>
    <submittedName>
        <fullName evidence="11">Type I Iterative Polyketide synthase (PKS)</fullName>
    </submittedName>
</protein>
<dbReference type="InterPro" id="IPR013217">
    <property type="entry name" value="Methyltransf_12"/>
</dbReference>
<evidence type="ECO:0000256" key="1">
    <source>
        <dbReference type="ARBA" id="ARBA00022450"/>
    </source>
</evidence>
<dbReference type="SUPFAM" id="SSF51735">
    <property type="entry name" value="NAD(P)-binding Rossmann-fold domains"/>
    <property type="match status" value="2"/>
</dbReference>
<evidence type="ECO:0000256" key="2">
    <source>
        <dbReference type="ARBA" id="ARBA00022553"/>
    </source>
</evidence>
<dbReference type="Gene3D" id="3.40.47.10">
    <property type="match status" value="1"/>
</dbReference>
<comment type="caution">
    <text evidence="11">The sequence shown here is derived from an EMBL/GenBank/DDBJ whole genome shotgun (WGS) entry which is preliminary data.</text>
</comment>
<dbReference type="SMART" id="SM00826">
    <property type="entry name" value="PKS_DH"/>
    <property type="match status" value="1"/>
</dbReference>
<dbReference type="PANTHER" id="PTHR43775">
    <property type="entry name" value="FATTY ACID SYNTHASE"/>
    <property type="match status" value="1"/>
</dbReference>
<evidence type="ECO:0000256" key="3">
    <source>
        <dbReference type="ARBA" id="ARBA00022679"/>
    </source>
</evidence>
<dbReference type="GO" id="GO:0044550">
    <property type="term" value="P:secondary metabolite biosynthetic process"/>
    <property type="evidence" value="ECO:0007669"/>
    <property type="project" value="TreeGrafter"/>
</dbReference>
<dbReference type="Pfam" id="PF00109">
    <property type="entry name" value="ketoacyl-synt"/>
    <property type="match status" value="1"/>
</dbReference>
<dbReference type="InterPro" id="IPR056501">
    <property type="entry name" value="NAD-bd_HRPKS_sdrA"/>
</dbReference>
<dbReference type="InterPro" id="IPR014031">
    <property type="entry name" value="Ketoacyl_synth_C"/>
</dbReference>